<proteinExistence type="predicted"/>
<protein>
    <submittedName>
        <fullName evidence="1">Uncharacterized protein</fullName>
    </submittedName>
</protein>
<dbReference type="RefSeq" id="WP_125073749.1">
    <property type="nucleotide sequence ID" value="NZ_UXEP01000003.1"/>
</dbReference>
<accession>A0A3P5Y1P8</accession>
<organism evidence="1 2">
    <name type="scientific">Streptococcus canis</name>
    <dbReference type="NCBI Taxonomy" id="1329"/>
    <lineage>
        <taxon>Bacteria</taxon>
        <taxon>Bacillati</taxon>
        <taxon>Bacillota</taxon>
        <taxon>Bacilli</taxon>
        <taxon>Lactobacillales</taxon>
        <taxon>Streptococcaceae</taxon>
        <taxon>Streptococcus</taxon>
    </lineage>
</organism>
<dbReference type="Proteomes" id="UP000280759">
    <property type="component" value="Unassembled WGS sequence"/>
</dbReference>
<evidence type="ECO:0000313" key="2">
    <source>
        <dbReference type="Proteomes" id="UP000280759"/>
    </source>
</evidence>
<dbReference type="AlphaFoldDB" id="A0A3P5Y1P8"/>
<keyword evidence="2" id="KW-1185">Reference proteome</keyword>
<name>A0A3P5Y1P8_STRCB</name>
<sequence>MESDFIKVTYIDQGNEFDLIVNINDIARLSYGFNQLEFKTPFPNGERNVSITQAEFKRLEKLFLTEVQNEQTKL</sequence>
<dbReference type="EMBL" id="UXEP01000003">
    <property type="protein sequence ID" value="VDC41823.1"/>
    <property type="molecule type" value="Genomic_DNA"/>
</dbReference>
<gene>
    <name evidence="1" type="ORF">FMV2238Y02_02620</name>
</gene>
<reference evidence="1 2" key="1">
    <citation type="submission" date="2018-10" db="EMBL/GenBank/DDBJ databases">
        <authorList>
            <consortium name="Molecular Microbiology and Infection Unit (UMMI)"/>
            <person name="Machado M."/>
        </authorList>
    </citation>
    <scope>NUCLEOTIDE SEQUENCE [LARGE SCALE GENOMIC DNA]</scope>
    <source>
        <strain evidence="1">FMV2238.02</strain>
    </source>
</reference>
<evidence type="ECO:0000313" key="1">
    <source>
        <dbReference type="EMBL" id="VDC41823.1"/>
    </source>
</evidence>